<dbReference type="Pfam" id="PF05787">
    <property type="entry name" value="PhoX"/>
    <property type="match status" value="1"/>
</dbReference>
<dbReference type="InterPro" id="IPR008557">
    <property type="entry name" value="PhoX"/>
</dbReference>
<sequence>MSLSRRHFLRNSAATTLAFSGLAALSACQRRYPAEQGYFNQVEGFGDLQVDPDGLFDLPRGFTYDVISSAGQPMSDGLIVPGDFDGMACFQRTDGRLVLVRNHELRVGETDKSPFGVDNAGLELIDRSLVHDWDADGNPHIGGTSHVVLNPETLAVEDEYLSLVGTINNCAGGQTPWGTWLTCEENETNAGPEAGVEHGYVFEVPADATGLVEPVPLKAMGRFRHEAVAIDPRTLIAYLTEDRYDACLFYRFLANVPGELAQGGRLQGLAVRGRPGLDTRNWNGADIAQGEWLDVEWIDLDDVEAPNADLALRGIAAGAAKFTRGEGIWWGDNECYFTCTDGGPERLGQIWRYQPSPAEGEADETAEAGRLQLFFESHDDAVMERCDNLCVAPWGDLIVVEDGPQDQYIRGVTPDGEVYTIGRNAASGPEGQKSEICGPCFSPDGSTLFFNVQRYPGQTFAVRGPWPAPSL</sequence>
<organism evidence="1 2">
    <name type="scientific">Maricaulis maris</name>
    <dbReference type="NCBI Taxonomy" id="74318"/>
    <lineage>
        <taxon>Bacteria</taxon>
        <taxon>Pseudomonadati</taxon>
        <taxon>Pseudomonadota</taxon>
        <taxon>Alphaproteobacteria</taxon>
        <taxon>Maricaulales</taxon>
        <taxon>Maricaulaceae</taxon>
        <taxon>Maricaulis</taxon>
    </lineage>
</organism>
<dbReference type="AlphaFoldDB" id="A0A495DMA4"/>
<dbReference type="Proteomes" id="UP000273675">
    <property type="component" value="Unassembled WGS sequence"/>
</dbReference>
<protein>
    <recommendedName>
        <fullName evidence="3">DUF839 domain-containing protein</fullName>
    </recommendedName>
</protein>
<accession>A0A495DMA4</accession>
<dbReference type="OrthoDB" id="9801383at2"/>
<dbReference type="PANTHER" id="PTHR35399:SF4">
    <property type="entry name" value="MEMBRANE PROTEIN"/>
    <property type="match status" value="1"/>
</dbReference>
<reference evidence="1 2" key="1">
    <citation type="submission" date="2018-10" db="EMBL/GenBank/DDBJ databases">
        <title>Genomic Encyclopedia of Type Strains, Phase IV (KMG-IV): sequencing the most valuable type-strain genomes for metagenomic binning, comparative biology and taxonomic classification.</title>
        <authorList>
            <person name="Goeker M."/>
        </authorList>
    </citation>
    <scope>NUCLEOTIDE SEQUENCE [LARGE SCALE GENOMIC DNA]</scope>
    <source>
        <strain evidence="1 2">DSM 4734</strain>
    </source>
</reference>
<dbReference type="SUPFAM" id="SSF63829">
    <property type="entry name" value="Calcium-dependent phosphotriesterase"/>
    <property type="match status" value="1"/>
</dbReference>
<dbReference type="PANTHER" id="PTHR35399">
    <property type="entry name" value="SLR8030 PROTEIN"/>
    <property type="match status" value="1"/>
</dbReference>
<evidence type="ECO:0000313" key="1">
    <source>
        <dbReference type="EMBL" id="RKR02866.1"/>
    </source>
</evidence>
<name>A0A495DMA4_9PROT</name>
<gene>
    <name evidence="1" type="ORF">C7435_0809</name>
</gene>
<dbReference type="InterPro" id="IPR006311">
    <property type="entry name" value="TAT_signal"/>
</dbReference>
<proteinExistence type="predicted"/>
<dbReference type="EMBL" id="RBIM01000002">
    <property type="protein sequence ID" value="RKR02866.1"/>
    <property type="molecule type" value="Genomic_DNA"/>
</dbReference>
<dbReference type="RefSeq" id="WP_075189943.1">
    <property type="nucleotide sequence ID" value="NZ_RBIM01000002.1"/>
</dbReference>
<dbReference type="PROSITE" id="PS51257">
    <property type="entry name" value="PROKAR_LIPOPROTEIN"/>
    <property type="match status" value="1"/>
</dbReference>
<evidence type="ECO:0000313" key="2">
    <source>
        <dbReference type="Proteomes" id="UP000273675"/>
    </source>
</evidence>
<comment type="caution">
    <text evidence="1">The sequence shown here is derived from an EMBL/GenBank/DDBJ whole genome shotgun (WGS) entry which is preliminary data.</text>
</comment>
<evidence type="ECO:0008006" key="3">
    <source>
        <dbReference type="Google" id="ProtNLM"/>
    </source>
</evidence>
<dbReference type="PROSITE" id="PS51318">
    <property type="entry name" value="TAT"/>
    <property type="match status" value="1"/>
</dbReference>